<sequence>MIRLVTFDALHTLIMPRKPIYVQYSALTSLQAERPSYRAGATSWWSEVISRTALGAGADPHSVKIHLGTIAPCLIKRFSSGEGYTLFDDTLETLRRLGAIGVRTGVITNSDARMASVLKDLGISGYLSPILISEEERVEKPSISIFLAACVRGGANPTETLHVGDDLREDYLGADNAGFHALLLRRAGWDGEREQKGPEVDLRSRPLKSVSVVKDLHSVYAWVEKRNTTYEE</sequence>
<name>A0ACC0U1X7_9AGAM</name>
<dbReference type="Proteomes" id="UP001207468">
    <property type="component" value="Unassembled WGS sequence"/>
</dbReference>
<accession>A0ACC0U1X7</accession>
<evidence type="ECO:0000313" key="1">
    <source>
        <dbReference type="EMBL" id="KAI9456614.1"/>
    </source>
</evidence>
<proteinExistence type="predicted"/>
<gene>
    <name evidence="1" type="ORF">F5148DRAFT_1277109</name>
</gene>
<reference evidence="1" key="1">
    <citation type="submission" date="2021-03" db="EMBL/GenBank/DDBJ databases">
        <title>Evolutionary priming and transition to the ectomycorrhizal habit in an iconic lineage of mushroom-forming fungi: is preadaptation a requirement?</title>
        <authorList>
            <consortium name="DOE Joint Genome Institute"/>
            <person name="Looney B.P."/>
            <person name="Miyauchi S."/>
            <person name="Morin E."/>
            <person name="Drula E."/>
            <person name="Courty P.E."/>
            <person name="Chicoki N."/>
            <person name="Fauchery L."/>
            <person name="Kohler A."/>
            <person name="Kuo A."/>
            <person name="LaButti K."/>
            <person name="Pangilinan J."/>
            <person name="Lipzen A."/>
            <person name="Riley R."/>
            <person name="Andreopoulos W."/>
            <person name="He G."/>
            <person name="Johnson J."/>
            <person name="Barry K.W."/>
            <person name="Grigoriev I.V."/>
            <person name="Nagy L."/>
            <person name="Hibbett D."/>
            <person name="Henrissat B."/>
            <person name="Matheny P.B."/>
            <person name="Labbe J."/>
            <person name="Martin A.F."/>
        </authorList>
    </citation>
    <scope>NUCLEOTIDE SEQUENCE</scope>
    <source>
        <strain evidence="1">BPL698</strain>
    </source>
</reference>
<protein>
    <submittedName>
        <fullName evidence="1">HAD hydrolase subfamily IA REG-2-like protein</fullName>
    </submittedName>
</protein>
<evidence type="ECO:0000313" key="2">
    <source>
        <dbReference type="Proteomes" id="UP001207468"/>
    </source>
</evidence>
<organism evidence="1 2">
    <name type="scientific">Russula earlei</name>
    <dbReference type="NCBI Taxonomy" id="71964"/>
    <lineage>
        <taxon>Eukaryota</taxon>
        <taxon>Fungi</taxon>
        <taxon>Dikarya</taxon>
        <taxon>Basidiomycota</taxon>
        <taxon>Agaricomycotina</taxon>
        <taxon>Agaricomycetes</taxon>
        <taxon>Russulales</taxon>
        <taxon>Russulaceae</taxon>
        <taxon>Russula</taxon>
    </lineage>
</organism>
<keyword evidence="2" id="KW-1185">Reference proteome</keyword>
<dbReference type="EMBL" id="JAGFNK010000233">
    <property type="protein sequence ID" value="KAI9456614.1"/>
    <property type="molecule type" value="Genomic_DNA"/>
</dbReference>
<comment type="caution">
    <text evidence="1">The sequence shown here is derived from an EMBL/GenBank/DDBJ whole genome shotgun (WGS) entry which is preliminary data.</text>
</comment>